<feature type="modified residue" description="N6-(pyridoxal phosphate)lysine" evidence="4">
    <location>
        <position position="191"/>
    </location>
</feature>
<dbReference type="GO" id="GO:0030170">
    <property type="term" value="F:pyridoxal phosphate binding"/>
    <property type="evidence" value="ECO:0007669"/>
    <property type="project" value="UniProtKB-ARBA"/>
</dbReference>
<dbReference type="OrthoDB" id="9804264at2"/>
<dbReference type="Proteomes" id="UP000185924">
    <property type="component" value="Unassembled WGS sequence"/>
</dbReference>
<comment type="similarity">
    <text evidence="2 5">Belongs to the DegT/DnrJ/EryC1 family.</text>
</comment>
<dbReference type="PANTHER" id="PTHR30244:SF42">
    <property type="entry name" value="UDP-2-ACETAMIDO-2-DEOXY-3-OXO-D-GLUCURONATE AMINOTRANSFERASE"/>
    <property type="match status" value="1"/>
</dbReference>
<dbReference type="SUPFAM" id="SSF53383">
    <property type="entry name" value="PLP-dependent transferases"/>
    <property type="match status" value="1"/>
</dbReference>
<name>A0A1N7ASS4_9BACT</name>
<dbReference type="RefSeq" id="WP_076423228.1">
    <property type="nucleotide sequence ID" value="NZ_FTNM01000006.1"/>
</dbReference>
<dbReference type="EMBL" id="FTNM01000006">
    <property type="protein sequence ID" value="SIR42115.1"/>
    <property type="molecule type" value="Genomic_DNA"/>
</dbReference>
<dbReference type="CDD" id="cd00616">
    <property type="entry name" value="AHBA_syn"/>
    <property type="match status" value="1"/>
</dbReference>
<evidence type="ECO:0000313" key="7">
    <source>
        <dbReference type="Proteomes" id="UP000185924"/>
    </source>
</evidence>
<proteinExistence type="inferred from homology"/>
<keyword evidence="7" id="KW-1185">Reference proteome</keyword>
<dbReference type="InterPro" id="IPR015424">
    <property type="entry name" value="PyrdxlP-dep_Trfase"/>
</dbReference>
<dbReference type="STRING" id="1077936.SAMN05421545_3548"/>
<dbReference type="Gene3D" id="3.90.1150.10">
    <property type="entry name" value="Aspartate Aminotransferase, domain 1"/>
    <property type="match status" value="1"/>
</dbReference>
<dbReference type="GO" id="GO:0000271">
    <property type="term" value="P:polysaccharide biosynthetic process"/>
    <property type="evidence" value="ECO:0007669"/>
    <property type="project" value="TreeGrafter"/>
</dbReference>
<dbReference type="GO" id="GO:0008483">
    <property type="term" value="F:transaminase activity"/>
    <property type="evidence" value="ECO:0007669"/>
    <property type="project" value="TreeGrafter"/>
</dbReference>
<dbReference type="PANTHER" id="PTHR30244">
    <property type="entry name" value="TRANSAMINASE"/>
    <property type="match status" value="1"/>
</dbReference>
<accession>A0A1N7ASS4</accession>
<dbReference type="InterPro" id="IPR015421">
    <property type="entry name" value="PyrdxlP-dep_Trfase_major"/>
</dbReference>
<sequence length="379" mass="41747">MNIQMVDLKGQYHAIKSEIDTAINDVIESSAFINGPAVSQFAKELAAYNKVAYVVPCANGTDALQLAMMALDLVPGDEVIVPSFTYVATAEVIALLGLTPVFVDVNPSDFLVSPTKIKESITPKTKAIVPVHLFGQCADMESIMAIAREHGLYVIEDTAQAIGAVYTFKDGTTKKAGTMGDIGTTSFFPSKNLGCYGDGGAMFTNDEQLATRLKMIANHGQRVKYYHDIIGVNSRLDTVQAAILRVKLPHLDQYSANRNRSAEYYDKALGHYKSIVTPVRVESSTHVFHQYTLKCIGFDREELKAFLQQKSIPSMVYYPVPLHLQKGYAQYGFATGSFPVSEQLADQVLSLPIHTEQTEEELSYIVENVKDFLHTKGLN</sequence>
<gene>
    <name evidence="6" type="ORF">SAMN05421545_3548</name>
</gene>
<organism evidence="6 7">
    <name type="scientific">Pontibacter lucknowensis</name>
    <dbReference type="NCBI Taxonomy" id="1077936"/>
    <lineage>
        <taxon>Bacteria</taxon>
        <taxon>Pseudomonadati</taxon>
        <taxon>Bacteroidota</taxon>
        <taxon>Cytophagia</taxon>
        <taxon>Cytophagales</taxon>
        <taxon>Hymenobacteraceae</taxon>
        <taxon>Pontibacter</taxon>
    </lineage>
</organism>
<evidence type="ECO:0000313" key="6">
    <source>
        <dbReference type="EMBL" id="SIR42115.1"/>
    </source>
</evidence>
<evidence type="ECO:0000256" key="5">
    <source>
        <dbReference type="RuleBase" id="RU004508"/>
    </source>
</evidence>
<dbReference type="AlphaFoldDB" id="A0A1N7ASS4"/>
<dbReference type="InterPro" id="IPR015422">
    <property type="entry name" value="PyrdxlP-dep_Trfase_small"/>
</dbReference>
<keyword evidence="1 4" id="KW-0663">Pyridoxal phosphate</keyword>
<evidence type="ECO:0000256" key="1">
    <source>
        <dbReference type="ARBA" id="ARBA00022898"/>
    </source>
</evidence>
<feature type="active site" description="Proton acceptor" evidence="3">
    <location>
        <position position="191"/>
    </location>
</feature>
<dbReference type="Gene3D" id="3.40.640.10">
    <property type="entry name" value="Type I PLP-dependent aspartate aminotransferase-like (Major domain)"/>
    <property type="match status" value="1"/>
</dbReference>
<reference evidence="7" key="1">
    <citation type="submission" date="2017-01" db="EMBL/GenBank/DDBJ databases">
        <authorList>
            <person name="Varghese N."/>
            <person name="Submissions S."/>
        </authorList>
    </citation>
    <scope>NUCLEOTIDE SEQUENCE [LARGE SCALE GENOMIC DNA]</scope>
    <source>
        <strain evidence="7">DM9</strain>
    </source>
</reference>
<dbReference type="Pfam" id="PF01041">
    <property type="entry name" value="DegT_DnrJ_EryC1"/>
    <property type="match status" value="1"/>
</dbReference>
<dbReference type="PIRSF" id="PIRSF000390">
    <property type="entry name" value="PLP_StrS"/>
    <property type="match status" value="1"/>
</dbReference>
<dbReference type="InterPro" id="IPR000653">
    <property type="entry name" value="DegT/StrS_aminotransferase"/>
</dbReference>
<evidence type="ECO:0000256" key="4">
    <source>
        <dbReference type="PIRSR" id="PIRSR000390-2"/>
    </source>
</evidence>
<evidence type="ECO:0000256" key="2">
    <source>
        <dbReference type="ARBA" id="ARBA00037999"/>
    </source>
</evidence>
<evidence type="ECO:0000256" key="3">
    <source>
        <dbReference type="PIRSR" id="PIRSR000390-1"/>
    </source>
</evidence>
<protein>
    <submittedName>
        <fullName evidence="6">dTDP-4-amino-4,6-dideoxygalactose transaminase</fullName>
    </submittedName>
</protein>
<dbReference type="FunFam" id="3.40.640.10:FF:000089">
    <property type="entry name" value="Aminotransferase, DegT/DnrJ/EryC1/StrS family"/>
    <property type="match status" value="1"/>
</dbReference>